<organism evidence="1">
    <name type="scientific">marine metagenome</name>
    <dbReference type="NCBI Taxonomy" id="408172"/>
    <lineage>
        <taxon>unclassified sequences</taxon>
        <taxon>metagenomes</taxon>
        <taxon>ecological metagenomes</taxon>
    </lineage>
</organism>
<accession>A0A383CMJ7</accession>
<reference evidence="1" key="1">
    <citation type="submission" date="2018-05" db="EMBL/GenBank/DDBJ databases">
        <authorList>
            <person name="Lanie J.A."/>
            <person name="Ng W.-L."/>
            <person name="Kazmierczak K.M."/>
            <person name="Andrzejewski T.M."/>
            <person name="Davidsen T.M."/>
            <person name="Wayne K.J."/>
            <person name="Tettelin H."/>
            <person name="Glass J.I."/>
            <person name="Rusch D."/>
            <person name="Podicherti R."/>
            <person name="Tsui H.-C.T."/>
            <person name="Winkler M.E."/>
        </authorList>
    </citation>
    <scope>NUCLEOTIDE SEQUENCE</scope>
</reference>
<name>A0A383CMJ7_9ZZZZ</name>
<protein>
    <submittedName>
        <fullName evidence="1">Uncharacterized protein</fullName>
    </submittedName>
</protein>
<dbReference type="AlphaFoldDB" id="A0A383CMJ7"/>
<gene>
    <name evidence="1" type="ORF">METZ01_LOCUS486185</name>
</gene>
<dbReference type="EMBL" id="UINC01210043">
    <property type="protein sequence ID" value="SVE33331.1"/>
    <property type="molecule type" value="Genomic_DNA"/>
</dbReference>
<sequence length="64" mass="7622">MASIVRTPRWRHIDFLYCRSTCSGWSSRQYLVTVSRIEFEFNSRWFYIARRVSTGNLVCIGNQV</sequence>
<evidence type="ECO:0000313" key="1">
    <source>
        <dbReference type="EMBL" id="SVE33331.1"/>
    </source>
</evidence>
<proteinExistence type="predicted"/>